<evidence type="ECO:0000313" key="2">
    <source>
        <dbReference type="EMBL" id="KYG06935.1"/>
    </source>
</evidence>
<comment type="caution">
    <text evidence="2">The sequence shown here is derived from an EMBL/GenBank/DDBJ whole genome shotgun (WGS) entry which is preliminary data.</text>
</comment>
<feature type="domain" description="PD-(D/E)XK endonuclease-like" evidence="1">
    <location>
        <begin position="2"/>
        <end position="104"/>
    </location>
</feature>
<sequence length="230" mass="25823">MFEVRDFKTGATLDGRGEVKEEIALQLRAYGLMLLERRPGADVRLVVDDGEEREIPFDTEARRVATDVLRRIADAMPRPGVARTEELAAPGKSCWGCPIRHVCPAYRASAPDWWKQYPAGIERLSNDVWGTVLEVLGEGRVDVILRDDARRRVRIDGLDPRHGITSRLVGNRIWFFGLEATGATRGFDGTRFHPRSFHELPRDRLERRAWALHVFLDAEGSPGATDAPAG</sequence>
<dbReference type="EMBL" id="JEME01001522">
    <property type="protein sequence ID" value="KYG06935.1"/>
    <property type="molecule type" value="Genomic_DNA"/>
</dbReference>
<dbReference type="AlphaFoldDB" id="A0A150TQG2"/>
<evidence type="ECO:0000259" key="1">
    <source>
        <dbReference type="Pfam" id="PF12705"/>
    </source>
</evidence>
<dbReference type="Proteomes" id="UP000075502">
    <property type="component" value="Unassembled WGS sequence"/>
</dbReference>
<reference evidence="2 3" key="1">
    <citation type="submission" date="2014-02" db="EMBL/GenBank/DDBJ databases">
        <title>The small core and large imbalanced accessory genome model reveals a collaborative survival strategy of Sorangium cellulosum strains in nature.</title>
        <authorList>
            <person name="Han K."/>
            <person name="Peng R."/>
            <person name="Blom J."/>
            <person name="Li Y.-Z."/>
        </authorList>
    </citation>
    <scope>NUCLEOTIDE SEQUENCE [LARGE SCALE GENOMIC DNA]</scope>
    <source>
        <strain evidence="2 3">So0007-03</strain>
    </source>
</reference>
<organism evidence="2 3">
    <name type="scientific">Sorangium cellulosum</name>
    <name type="common">Polyangium cellulosum</name>
    <dbReference type="NCBI Taxonomy" id="56"/>
    <lineage>
        <taxon>Bacteria</taxon>
        <taxon>Pseudomonadati</taxon>
        <taxon>Myxococcota</taxon>
        <taxon>Polyangia</taxon>
        <taxon>Polyangiales</taxon>
        <taxon>Polyangiaceae</taxon>
        <taxon>Sorangium</taxon>
    </lineage>
</organism>
<accession>A0A150TQG2</accession>
<dbReference type="Pfam" id="PF12705">
    <property type="entry name" value="PDDEXK_1"/>
    <property type="match status" value="1"/>
</dbReference>
<name>A0A150TQG2_SORCE</name>
<dbReference type="Gene3D" id="3.90.320.10">
    <property type="match status" value="1"/>
</dbReference>
<gene>
    <name evidence="2" type="ORF">BE21_31965</name>
</gene>
<dbReference type="InterPro" id="IPR038726">
    <property type="entry name" value="PDDEXK_AddAB-type"/>
</dbReference>
<dbReference type="InterPro" id="IPR011604">
    <property type="entry name" value="PDDEXK-like_dom_sf"/>
</dbReference>
<protein>
    <recommendedName>
        <fullName evidence="1">PD-(D/E)XK endonuclease-like domain-containing protein</fullName>
    </recommendedName>
</protein>
<proteinExistence type="predicted"/>
<evidence type="ECO:0000313" key="3">
    <source>
        <dbReference type="Proteomes" id="UP000075502"/>
    </source>
</evidence>